<evidence type="ECO:0000256" key="5">
    <source>
        <dbReference type="ARBA" id="ARBA00022989"/>
    </source>
</evidence>
<dbReference type="InterPro" id="IPR000276">
    <property type="entry name" value="GPCR_Rhodpsn"/>
</dbReference>
<dbReference type="PROSITE" id="PS50262">
    <property type="entry name" value="G_PROTEIN_RECEP_F1_2"/>
    <property type="match status" value="1"/>
</dbReference>
<dbReference type="EMBL" id="JBHFQA010000013">
    <property type="protein sequence ID" value="KAL2089089.1"/>
    <property type="molecule type" value="Genomic_DNA"/>
</dbReference>
<dbReference type="AlphaFoldDB" id="A0ABD1JQG6"/>
<evidence type="ECO:0000256" key="6">
    <source>
        <dbReference type="ARBA" id="ARBA00023136"/>
    </source>
</evidence>
<gene>
    <name evidence="11" type="ORF">ACEWY4_015988</name>
</gene>
<evidence type="ECO:0000256" key="7">
    <source>
        <dbReference type="ARBA" id="ARBA00023180"/>
    </source>
</evidence>
<dbReference type="PRINTS" id="PR01739">
    <property type="entry name" value="RELAXINR"/>
</dbReference>
<feature type="domain" description="G-protein coupled receptors family 1 profile" evidence="10">
    <location>
        <begin position="56"/>
        <end position="271"/>
    </location>
</feature>
<feature type="transmembrane region" description="Helical" evidence="9">
    <location>
        <begin position="177"/>
        <end position="196"/>
    </location>
</feature>
<evidence type="ECO:0000313" key="11">
    <source>
        <dbReference type="EMBL" id="KAL2089089.1"/>
    </source>
</evidence>
<name>A0ABD1JQG6_9TELE</name>
<keyword evidence="5 9" id="KW-1133">Transmembrane helix</keyword>
<feature type="transmembrane region" description="Helical" evidence="9">
    <location>
        <begin position="251"/>
        <end position="273"/>
    </location>
</feature>
<dbReference type="GO" id="GO:0016020">
    <property type="term" value="C:membrane"/>
    <property type="evidence" value="ECO:0007669"/>
    <property type="project" value="UniProtKB-SubCell"/>
</dbReference>
<evidence type="ECO:0000256" key="8">
    <source>
        <dbReference type="SAM" id="MobiDB-lite"/>
    </source>
</evidence>
<keyword evidence="6 9" id="KW-0472">Membrane</keyword>
<dbReference type="Gene3D" id="1.20.1070.10">
    <property type="entry name" value="Rhodopsin 7-helix transmembrane proteins"/>
    <property type="match status" value="1"/>
</dbReference>
<evidence type="ECO:0000256" key="4">
    <source>
        <dbReference type="ARBA" id="ARBA00022737"/>
    </source>
</evidence>
<evidence type="ECO:0000256" key="3">
    <source>
        <dbReference type="ARBA" id="ARBA00022692"/>
    </source>
</evidence>
<dbReference type="InterPro" id="IPR017452">
    <property type="entry name" value="GPCR_Rhodpsn_7TM"/>
</dbReference>
<keyword evidence="2" id="KW-0433">Leucine-rich repeat</keyword>
<comment type="subcellular location">
    <subcellularLocation>
        <location evidence="1">Membrane</location>
    </subcellularLocation>
</comment>
<keyword evidence="12" id="KW-1185">Reference proteome</keyword>
<protein>
    <recommendedName>
        <fullName evidence="10">G-protein coupled receptors family 1 profile domain-containing protein</fullName>
    </recommendedName>
</protein>
<feature type="transmembrane region" description="Helical" evidence="9">
    <location>
        <begin position="64"/>
        <end position="85"/>
    </location>
</feature>
<dbReference type="PANTHER" id="PTHR24372:SF68">
    <property type="entry name" value="RELAXIN RECEPTOR 1"/>
    <property type="match status" value="1"/>
</dbReference>
<feature type="transmembrane region" description="Helical" evidence="9">
    <location>
        <begin position="106"/>
        <end position="125"/>
    </location>
</feature>
<accession>A0ABD1JQG6</accession>
<evidence type="ECO:0000256" key="2">
    <source>
        <dbReference type="ARBA" id="ARBA00022614"/>
    </source>
</evidence>
<proteinExistence type="predicted"/>
<feature type="region of interest" description="Disordered" evidence="8">
    <location>
        <begin position="337"/>
        <end position="357"/>
    </location>
</feature>
<keyword evidence="4" id="KW-0677">Repeat</keyword>
<organism evidence="11 12">
    <name type="scientific">Coilia grayii</name>
    <name type="common">Gray's grenadier anchovy</name>
    <dbReference type="NCBI Taxonomy" id="363190"/>
    <lineage>
        <taxon>Eukaryota</taxon>
        <taxon>Metazoa</taxon>
        <taxon>Chordata</taxon>
        <taxon>Craniata</taxon>
        <taxon>Vertebrata</taxon>
        <taxon>Euteleostomi</taxon>
        <taxon>Actinopterygii</taxon>
        <taxon>Neopterygii</taxon>
        <taxon>Teleostei</taxon>
        <taxon>Clupei</taxon>
        <taxon>Clupeiformes</taxon>
        <taxon>Clupeoidei</taxon>
        <taxon>Engraulidae</taxon>
        <taxon>Coilinae</taxon>
        <taxon>Coilia</taxon>
    </lineage>
</organism>
<reference evidence="11 12" key="1">
    <citation type="submission" date="2024-09" db="EMBL/GenBank/DDBJ databases">
        <title>A chromosome-level genome assembly of Gray's grenadier anchovy, Coilia grayii.</title>
        <authorList>
            <person name="Fu Z."/>
        </authorList>
    </citation>
    <scope>NUCLEOTIDE SEQUENCE [LARGE SCALE GENOMIC DNA]</scope>
    <source>
        <strain evidence="11">G4</strain>
        <tissue evidence="11">Muscle</tissue>
    </source>
</reference>
<dbReference type="PANTHER" id="PTHR24372">
    <property type="entry name" value="GLYCOPROTEIN HORMONE RECEPTOR"/>
    <property type="match status" value="1"/>
</dbReference>
<keyword evidence="3 9" id="KW-0812">Transmembrane</keyword>
<dbReference type="Pfam" id="PF00001">
    <property type="entry name" value="7tm_1"/>
    <property type="match status" value="1"/>
</dbReference>
<evidence type="ECO:0000256" key="1">
    <source>
        <dbReference type="ARBA" id="ARBA00004370"/>
    </source>
</evidence>
<comment type="caution">
    <text evidence="11">The sequence shown here is derived from an EMBL/GenBank/DDBJ whole genome shotgun (WGS) entry which is preliminary data.</text>
</comment>
<dbReference type="InterPro" id="IPR008112">
    <property type="entry name" value="Relaxin_rcpt"/>
</dbReference>
<evidence type="ECO:0000313" key="12">
    <source>
        <dbReference type="Proteomes" id="UP001591681"/>
    </source>
</evidence>
<evidence type="ECO:0000256" key="9">
    <source>
        <dbReference type="SAM" id="Phobius"/>
    </source>
</evidence>
<sequence length="357" mass="39804">MEVTHFVCEQGVETVTDVGLAFGGTGADGLMGVYLFMIGTYDLKFRGEYNRHAQAWMDSAACQVVGSLAMLSTEVSVLLLTYLTLEKYICIVYPFRYLTPGRRRTVSVLIAIWILGFVIAFLPLVCKGAFRNFYGTNGVCFPLHSEQRETEGAQIYSIVIFLGTVARKGHKGGLTGLNLAAFLVIVLSYGSMFYNIQRTGTQTTKYSNHIKKELTIAKRFFSIVITDSLCWIPIFVLKILSLMQVEIPGSISSWVVIFILPINSALNPILYTLTTRPFKETLLQVWANYRQRRPLLGNRPAHLRSFTWLEIAPLQEGSQATTVTLTAPDFLTHHPPHASSCAPATPQARHAVRVNET</sequence>
<feature type="transmembrane region" description="Helical" evidence="9">
    <location>
        <begin position="216"/>
        <end position="239"/>
    </location>
</feature>
<evidence type="ECO:0000259" key="10">
    <source>
        <dbReference type="PROSITE" id="PS50262"/>
    </source>
</evidence>
<dbReference type="SUPFAM" id="SSF81321">
    <property type="entry name" value="Family A G protein-coupled receptor-like"/>
    <property type="match status" value="1"/>
</dbReference>
<dbReference type="Proteomes" id="UP001591681">
    <property type="component" value="Unassembled WGS sequence"/>
</dbReference>
<keyword evidence="7" id="KW-0325">Glycoprotein</keyword>
<dbReference type="PRINTS" id="PR00237">
    <property type="entry name" value="GPCRRHODOPSN"/>
</dbReference>
<dbReference type="FunFam" id="1.20.1070.10:FF:000023">
    <property type="entry name" value="Relaxin family peptide receptor 1"/>
    <property type="match status" value="1"/>
</dbReference>